<dbReference type="EMBL" id="MN739980">
    <property type="protein sequence ID" value="QHT81299.1"/>
    <property type="molecule type" value="Genomic_DNA"/>
</dbReference>
<accession>A0A6C0HLD0</accession>
<name>A0A6C0HLD0_9ZZZZ</name>
<sequence>MKMFFDNSNIQNIIITSNVTSDILTLNKNKCPDTFEDFIQHILTWISLNINQPIIKENIRIIDVNTSLCINNLNDLLIATQKMTKLNTYNYYLKIVIVPIAK</sequence>
<protein>
    <submittedName>
        <fullName evidence="1">Uncharacterized protein</fullName>
    </submittedName>
</protein>
<evidence type="ECO:0000313" key="1">
    <source>
        <dbReference type="EMBL" id="QHT81299.1"/>
    </source>
</evidence>
<organism evidence="1">
    <name type="scientific">viral metagenome</name>
    <dbReference type="NCBI Taxonomy" id="1070528"/>
    <lineage>
        <taxon>unclassified sequences</taxon>
        <taxon>metagenomes</taxon>
        <taxon>organismal metagenomes</taxon>
    </lineage>
</organism>
<reference evidence="1" key="1">
    <citation type="journal article" date="2020" name="Nature">
        <title>Giant virus diversity and host interactions through global metagenomics.</title>
        <authorList>
            <person name="Schulz F."/>
            <person name="Roux S."/>
            <person name="Paez-Espino D."/>
            <person name="Jungbluth S."/>
            <person name="Walsh D.A."/>
            <person name="Denef V.J."/>
            <person name="McMahon K.D."/>
            <person name="Konstantinidis K.T."/>
            <person name="Eloe-Fadrosh E.A."/>
            <person name="Kyrpides N.C."/>
            <person name="Woyke T."/>
        </authorList>
    </citation>
    <scope>NUCLEOTIDE SEQUENCE</scope>
    <source>
        <strain evidence="1">GVMAG-M-3300023184-13</strain>
    </source>
</reference>
<proteinExistence type="predicted"/>
<dbReference type="AlphaFoldDB" id="A0A6C0HLD0"/>